<name>A0ACB8Y3U2_ARCLA</name>
<evidence type="ECO:0000313" key="1">
    <source>
        <dbReference type="EMBL" id="KAI3678202.1"/>
    </source>
</evidence>
<dbReference type="Proteomes" id="UP001055879">
    <property type="component" value="Linkage Group LG14"/>
</dbReference>
<gene>
    <name evidence="1" type="ORF">L6452_37487</name>
</gene>
<organism evidence="1 2">
    <name type="scientific">Arctium lappa</name>
    <name type="common">Greater burdock</name>
    <name type="synonym">Lappa major</name>
    <dbReference type="NCBI Taxonomy" id="4217"/>
    <lineage>
        <taxon>Eukaryota</taxon>
        <taxon>Viridiplantae</taxon>
        <taxon>Streptophyta</taxon>
        <taxon>Embryophyta</taxon>
        <taxon>Tracheophyta</taxon>
        <taxon>Spermatophyta</taxon>
        <taxon>Magnoliopsida</taxon>
        <taxon>eudicotyledons</taxon>
        <taxon>Gunneridae</taxon>
        <taxon>Pentapetalae</taxon>
        <taxon>asterids</taxon>
        <taxon>campanulids</taxon>
        <taxon>Asterales</taxon>
        <taxon>Asteraceae</taxon>
        <taxon>Carduoideae</taxon>
        <taxon>Cardueae</taxon>
        <taxon>Arctiinae</taxon>
        <taxon>Arctium</taxon>
    </lineage>
</organism>
<accession>A0ACB8Y3U2</accession>
<dbReference type="EMBL" id="CM042060">
    <property type="protein sequence ID" value="KAI3678202.1"/>
    <property type="molecule type" value="Genomic_DNA"/>
</dbReference>
<protein>
    <submittedName>
        <fullName evidence="1">Uncharacterized protein</fullName>
    </submittedName>
</protein>
<keyword evidence="2" id="KW-1185">Reference proteome</keyword>
<reference evidence="1 2" key="2">
    <citation type="journal article" date="2022" name="Mol. Ecol. Resour.">
        <title>The genomes of chicory, endive, great burdock and yacon provide insights into Asteraceae paleo-polyploidization history and plant inulin production.</title>
        <authorList>
            <person name="Fan W."/>
            <person name="Wang S."/>
            <person name="Wang H."/>
            <person name="Wang A."/>
            <person name="Jiang F."/>
            <person name="Liu H."/>
            <person name="Zhao H."/>
            <person name="Xu D."/>
            <person name="Zhang Y."/>
        </authorList>
    </citation>
    <scope>NUCLEOTIDE SEQUENCE [LARGE SCALE GENOMIC DNA]</scope>
    <source>
        <strain evidence="2">cv. Niubang</strain>
    </source>
</reference>
<comment type="caution">
    <text evidence="1">The sequence shown here is derived from an EMBL/GenBank/DDBJ whole genome shotgun (WGS) entry which is preliminary data.</text>
</comment>
<evidence type="ECO:0000313" key="2">
    <source>
        <dbReference type="Proteomes" id="UP001055879"/>
    </source>
</evidence>
<sequence length="375" mass="43382">MGKLQSTLQALLDHQQKYVLGSQKKRENRGGTKASTLPTTEMELAFDTSKHVEEDKVVFVISILKFNAIYWWDIESGTKGLGAAKKMTWETFTTRFKAQFCMVVAVIEVRREVFETRTRRDVDAIELTKKEKNCQISDRFRDKRKLGGLGIDTRKAKVFKPEQRVSHRFSKRPCGKCNRVHRGDFSFEASGCYKYGKVGHIARGYPNQRSYYQCGSPDHLKSNFLQLNKGAVGILEENVVVWEEKRRWNRLGKRSGLCLGKGCQGFLTYVIDAKKDKWGVEEVSVEFLDKGFIRPSTSPWGAHILFVKKKDGLMRMCIDYRELNKVTIKNKYHLPWIDDLFDQLEGSNYFSKIDLRSCCEKSNSLDMWFLKMASK</sequence>
<proteinExistence type="predicted"/>
<reference evidence="2" key="1">
    <citation type="journal article" date="2022" name="Mol. Ecol. Resour.">
        <title>The genomes of chicory, endive, great burdock and yacon provide insights into Asteraceae palaeo-polyploidization history and plant inulin production.</title>
        <authorList>
            <person name="Fan W."/>
            <person name="Wang S."/>
            <person name="Wang H."/>
            <person name="Wang A."/>
            <person name="Jiang F."/>
            <person name="Liu H."/>
            <person name="Zhao H."/>
            <person name="Xu D."/>
            <person name="Zhang Y."/>
        </authorList>
    </citation>
    <scope>NUCLEOTIDE SEQUENCE [LARGE SCALE GENOMIC DNA]</scope>
    <source>
        <strain evidence="2">cv. Niubang</strain>
    </source>
</reference>